<feature type="non-terminal residue" evidence="1">
    <location>
        <position position="261"/>
    </location>
</feature>
<organism evidence="1 2">
    <name type="scientific">Amblyomma americanum</name>
    <name type="common">Lone star tick</name>
    <dbReference type="NCBI Taxonomy" id="6943"/>
    <lineage>
        <taxon>Eukaryota</taxon>
        <taxon>Metazoa</taxon>
        <taxon>Ecdysozoa</taxon>
        <taxon>Arthropoda</taxon>
        <taxon>Chelicerata</taxon>
        <taxon>Arachnida</taxon>
        <taxon>Acari</taxon>
        <taxon>Parasitiformes</taxon>
        <taxon>Ixodida</taxon>
        <taxon>Ixodoidea</taxon>
        <taxon>Ixodidae</taxon>
        <taxon>Amblyomminae</taxon>
        <taxon>Amblyomma</taxon>
    </lineage>
</organism>
<keyword evidence="2" id="KW-1185">Reference proteome</keyword>
<dbReference type="AlphaFoldDB" id="A0AAQ4DM28"/>
<sequence length="261" mass="28480">MDAALDVTHYSFYIDEDDESIIINEEKLKASGLPFVRRYRTKSHSSSSTASPTLGEKRLNCSADGSLLSEDKSARSLGISAEECIDRLNALQLFDANNDKENKAPSEQIASCSSKECPLVLSTKNSVDTGAECSLDGEILAQYLEPQGDLPLASKEVLNHTNNQNACEPLADDEDGAIVLSAPVAMSTPRPSRNAKQSIAESVVGAMQQSLDFRSEGEQKPSREFGTQFYDLEYLEMSRPVKKQLVFPCDENTETVESGQA</sequence>
<dbReference type="EMBL" id="JARKHS020029262">
    <property type="protein sequence ID" value="KAK8763518.1"/>
    <property type="molecule type" value="Genomic_DNA"/>
</dbReference>
<comment type="caution">
    <text evidence="1">The sequence shown here is derived from an EMBL/GenBank/DDBJ whole genome shotgun (WGS) entry which is preliminary data.</text>
</comment>
<evidence type="ECO:0000313" key="2">
    <source>
        <dbReference type="Proteomes" id="UP001321473"/>
    </source>
</evidence>
<name>A0AAQ4DM28_AMBAM</name>
<dbReference type="Proteomes" id="UP001321473">
    <property type="component" value="Unassembled WGS sequence"/>
</dbReference>
<reference evidence="1 2" key="1">
    <citation type="journal article" date="2023" name="Arcadia Sci">
        <title>De novo assembly of a long-read Amblyomma americanum tick genome.</title>
        <authorList>
            <person name="Chou S."/>
            <person name="Poskanzer K.E."/>
            <person name="Rollins M."/>
            <person name="Thuy-Boun P.S."/>
        </authorList>
    </citation>
    <scope>NUCLEOTIDE SEQUENCE [LARGE SCALE GENOMIC DNA]</scope>
    <source>
        <strain evidence="1">F_SG_1</strain>
        <tissue evidence="1">Salivary glands</tissue>
    </source>
</reference>
<protein>
    <submittedName>
        <fullName evidence="1">Uncharacterized protein</fullName>
    </submittedName>
</protein>
<proteinExistence type="predicted"/>
<accession>A0AAQ4DM28</accession>
<evidence type="ECO:0000313" key="1">
    <source>
        <dbReference type="EMBL" id="KAK8763518.1"/>
    </source>
</evidence>
<gene>
    <name evidence="1" type="ORF">V5799_033873</name>
</gene>